<evidence type="ECO:0000313" key="3">
    <source>
        <dbReference type="Proteomes" id="UP000054771"/>
    </source>
</evidence>
<feature type="signal peptide" evidence="1">
    <location>
        <begin position="1"/>
        <end position="26"/>
    </location>
</feature>
<sequence length="224" mass="25673">MMRPQLFGPLWAVVVILAALAVMASAFSTPFALADLEPDYVIPSWEVAPYPGAAPILLNGTVEQVYAKLLEMNPNYDDDWKNEDDTNIDIDIDIDIDNNTALDVELERREVEHDIHCWLYEGVQKKYLRSGIKYLRKVRGRPYLPPKKCSRVSCSYLSAIEWCNDREHDDFYLPSFNNIADGAQVILNICGKDSERIKGWLGHGDDKWRVNVFYLGEVAHHPWC</sequence>
<accession>A0A0U5GMC9</accession>
<gene>
    <name evidence="2" type="ORF">ASPCAL02247</name>
</gene>
<keyword evidence="3" id="KW-1185">Reference proteome</keyword>
<dbReference type="EMBL" id="CDMC01000002">
    <property type="protein sequence ID" value="CEN59803.1"/>
    <property type="molecule type" value="Genomic_DNA"/>
</dbReference>
<dbReference type="Proteomes" id="UP000054771">
    <property type="component" value="Unassembled WGS sequence"/>
</dbReference>
<evidence type="ECO:0000256" key="1">
    <source>
        <dbReference type="SAM" id="SignalP"/>
    </source>
</evidence>
<evidence type="ECO:0000313" key="2">
    <source>
        <dbReference type="EMBL" id="CEN59803.1"/>
    </source>
</evidence>
<dbReference type="PANTHER" id="PTHR35605:SF1">
    <property type="entry name" value="ECP2 EFFECTOR PROTEIN DOMAIN-CONTAINING PROTEIN-RELATED"/>
    <property type="match status" value="1"/>
</dbReference>
<name>A0A0U5GMC9_ASPCI</name>
<feature type="chain" id="PRO_5006858030" description="Secreted protein" evidence="1">
    <location>
        <begin position="27"/>
        <end position="224"/>
    </location>
</feature>
<evidence type="ECO:0008006" key="4">
    <source>
        <dbReference type="Google" id="ProtNLM"/>
    </source>
</evidence>
<protein>
    <recommendedName>
        <fullName evidence="4">Secreted protein</fullName>
    </recommendedName>
</protein>
<dbReference type="PANTHER" id="PTHR35605">
    <property type="entry name" value="ECP2 EFFECTOR PROTEIN DOMAIN-CONTAINING PROTEIN-RELATED"/>
    <property type="match status" value="1"/>
</dbReference>
<dbReference type="AlphaFoldDB" id="A0A0U5GMC9"/>
<dbReference type="OrthoDB" id="3552888at2759"/>
<reference evidence="3" key="1">
    <citation type="journal article" date="2016" name="Genome Announc.">
        <title>Draft genome sequences of fungus Aspergillus calidoustus.</title>
        <authorList>
            <person name="Horn F."/>
            <person name="Linde J."/>
            <person name="Mattern D.J."/>
            <person name="Walther G."/>
            <person name="Guthke R."/>
            <person name="Scherlach K."/>
            <person name="Martin K."/>
            <person name="Brakhage A.A."/>
            <person name="Petzke L."/>
            <person name="Valiante V."/>
        </authorList>
    </citation>
    <scope>NUCLEOTIDE SEQUENCE [LARGE SCALE GENOMIC DNA]</scope>
    <source>
        <strain evidence="3">SF006504</strain>
    </source>
</reference>
<dbReference type="STRING" id="454130.A0A0U5GMC9"/>
<organism evidence="2 3">
    <name type="scientific">Aspergillus calidoustus</name>
    <dbReference type="NCBI Taxonomy" id="454130"/>
    <lineage>
        <taxon>Eukaryota</taxon>
        <taxon>Fungi</taxon>
        <taxon>Dikarya</taxon>
        <taxon>Ascomycota</taxon>
        <taxon>Pezizomycotina</taxon>
        <taxon>Eurotiomycetes</taxon>
        <taxon>Eurotiomycetidae</taxon>
        <taxon>Eurotiales</taxon>
        <taxon>Aspergillaceae</taxon>
        <taxon>Aspergillus</taxon>
        <taxon>Aspergillus subgen. Nidulantes</taxon>
    </lineage>
</organism>
<proteinExistence type="predicted"/>
<keyword evidence="1" id="KW-0732">Signal</keyword>